<keyword evidence="6" id="KW-0812">Transmembrane</keyword>
<evidence type="ECO:0000256" key="8">
    <source>
        <dbReference type="ARBA" id="ARBA00023047"/>
    </source>
</evidence>
<evidence type="ECO:0000256" key="5">
    <source>
        <dbReference type="ARBA" id="ARBA00022597"/>
    </source>
</evidence>
<evidence type="ECO:0000256" key="10">
    <source>
        <dbReference type="ARBA" id="ARBA00023114"/>
    </source>
</evidence>
<gene>
    <name evidence="17" type="ORF">NITLEN_10068</name>
</gene>
<evidence type="ECO:0000256" key="4">
    <source>
        <dbReference type="ARBA" id="ARBA00022452"/>
    </source>
</evidence>
<keyword evidence="7" id="KW-0732">Signal</keyword>
<dbReference type="GO" id="GO:0046930">
    <property type="term" value="C:pore complex"/>
    <property type="evidence" value="ECO:0007669"/>
    <property type="project" value="UniProtKB-KW"/>
</dbReference>
<keyword evidence="4" id="KW-1134">Transmembrane beta strand</keyword>
<dbReference type="EMBL" id="OUNR01000001">
    <property type="protein sequence ID" value="SPP62982.1"/>
    <property type="molecule type" value="Genomic_DNA"/>
</dbReference>
<dbReference type="PROSITE" id="PS51257">
    <property type="entry name" value="PROKAR_LIPOPROTEIN"/>
    <property type="match status" value="1"/>
</dbReference>
<evidence type="ECO:0000256" key="14">
    <source>
        <dbReference type="ARBA" id="ARBA00023288"/>
    </source>
</evidence>
<comment type="similarity">
    <text evidence="2">Belongs to the BexD/CtrA/VexA family.</text>
</comment>
<dbReference type="Gene3D" id="3.10.560.10">
    <property type="entry name" value="Outer membrane lipoprotein wza domain like"/>
    <property type="match status" value="1"/>
</dbReference>
<dbReference type="Proteomes" id="UP000248168">
    <property type="component" value="Unassembled WGS sequence"/>
</dbReference>
<keyword evidence="5" id="KW-0762">Sugar transport</keyword>
<keyword evidence="11" id="KW-0472">Membrane</keyword>
<dbReference type="AlphaFoldDB" id="A0A330L2A6"/>
<evidence type="ECO:0000256" key="11">
    <source>
        <dbReference type="ARBA" id="ARBA00023136"/>
    </source>
</evidence>
<organism evidence="17 18">
    <name type="scientific">Nitrospira lenta</name>
    <dbReference type="NCBI Taxonomy" id="1436998"/>
    <lineage>
        <taxon>Bacteria</taxon>
        <taxon>Pseudomonadati</taxon>
        <taxon>Nitrospirota</taxon>
        <taxon>Nitrospiria</taxon>
        <taxon>Nitrospirales</taxon>
        <taxon>Nitrospiraceae</taxon>
        <taxon>Nitrospira</taxon>
    </lineage>
</organism>
<dbReference type="InterPro" id="IPR049712">
    <property type="entry name" value="Poly_export"/>
</dbReference>
<comment type="subcellular location">
    <subcellularLocation>
        <location evidence="1">Cell outer membrane</location>
        <topology evidence="1">Multi-pass membrane protein</topology>
    </subcellularLocation>
</comment>
<evidence type="ECO:0000256" key="1">
    <source>
        <dbReference type="ARBA" id="ARBA00004571"/>
    </source>
</evidence>
<dbReference type="PANTHER" id="PTHR33619:SF3">
    <property type="entry name" value="POLYSACCHARIDE EXPORT PROTEIN GFCE-RELATED"/>
    <property type="match status" value="1"/>
</dbReference>
<dbReference type="GO" id="GO:0015159">
    <property type="term" value="F:polysaccharide transmembrane transporter activity"/>
    <property type="evidence" value="ECO:0007669"/>
    <property type="project" value="InterPro"/>
</dbReference>
<keyword evidence="9" id="KW-0406">Ion transport</keyword>
<accession>A0A330L2A6</accession>
<evidence type="ECO:0000256" key="6">
    <source>
        <dbReference type="ARBA" id="ARBA00022692"/>
    </source>
</evidence>
<keyword evidence="10" id="KW-0626">Porin</keyword>
<evidence type="ECO:0000259" key="15">
    <source>
        <dbReference type="Pfam" id="PF02563"/>
    </source>
</evidence>
<evidence type="ECO:0000256" key="2">
    <source>
        <dbReference type="ARBA" id="ARBA00009450"/>
    </source>
</evidence>
<keyword evidence="12" id="KW-0564">Palmitate</keyword>
<proteinExistence type="inferred from homology"/>
<dbReference type="GO" id="GO:0009279">
    <property type="term" value="C:cell outer membrane"/>
    <property type="evidence" value="ECO:0007669"/>
    <property type="project" value="UniProtKB-SubCell"/>
</dbReference>
<protein>
    <submittedName>
        <fullName evidence="17">Putative polysaccharide export protein</fullName>
    </submittedName>
</protein>
<evidence type="ECO:0000256" key="3">
    <source>
        <dbReference type="ARBA" id="ARBA00022448"/>
    </source>
</evidence>
<dbReference type="RefSeq" id="WP_245924349.1">
    <property type="nucleotide sequence ID" value="NZ_OUNR01000001.1"/>
</dbReference>
<keyword evidence="3" id="KW-0813">Transport</keyword>
<name>A0A330L2A6_9BACT</name>
<evidence type="ECO:0000259" key="16">
    <source>
        <dbReference type="Pfam" id="PF22461"/>
    </source>
</evidence>
<sequence>MDKRTQLSLIARALFRMLLGGLLFWSAGCGTVESPNMSGTTPVSGAGAEYLLGAEDVLAIAVWRDEHLTKEVVVRPDGFVSFPLVGEVQAAGRTVEEVRADIAKRLAKFIPNPNVSVAATKVLSYRIYVLGRVNKPGEFMIGHTTDVLQALSLAGGLTPFASENDIRIIRRINGEQRSIPVPYGDLKQGKNLERNALLQRGDVVMVP</sequence>
<dbReference type="Pfam" id="PF22461">
    <property type="entry name" value="SLBB_2"/>
    <property type="match status" value="1"/>
</dbReference>
<dbReference type="InterPro" id="IPR003715">
    <property type="entry name" value="Poly_export_N"/>
</dbReference>
<keyword evidence="14" id="KW-0449">Lipoprotein</keyword>
<evidence type="ECO:0000256" key="7">
    <source>
        <dbReference type="ARBA" id="ARBA00022729"/>
    </source>
</evidence>
<keyword evidence="18" id="KW-1185">Reference proteome</keyword>
<evidence type="ECO:0000256" key="12">
    <source>
        <dbReference type="ARBA" id="ARBA00023139"/>
    </source>
</evidence>
<dbReference type="GO" id="GO:0015288">
    <property type="term" value="F:porin activity"/>
    <property type="evidence" value="ECO:0007669"/>
    <property type="project" value="UniProtKB-KW"/>
</dbReference>
<dbReference type="GO" id="GO:0006811">
    <property type="term" value="P:monoatomic ion transport"/>
    <property type="evidence" value="ECO:0007669"/>
    <property type="project" value="UniProtKB-KW"/>
</dbReference>
<dbReference type="Pfam" id="PF02563">
    <property type="entry name" value="Poly_export"/>
    <property type="match status" value="1"/>
</dbReference>
<dbReference type="InParanoid" id="A0A330L2A6"/>
<dbReference type="PANTHER" id="PTHR33619">
    <property type="entry name" value="POLYSACCHARIDE EXPORT PROTEIN GFCE-RELATED"/>
    <property type="match status" value="1"/>
</dbReference>
<reference evidence="18" key="1">
    <citation type="submission" date="2018-04" db="EMBL/GenBank/DDBJ databases">
        <authorList>
            <person name="Lucker S."/>
            <person name="Sakoula D."/>
        </authorList>
    </citation>
    <scope>NUCLEOTIDE SEQUENCE [LARGE SCALE GENOMIC DNA]</scope>
</reference>
<dbReference type="InterPro" id="IPR054765">
    <property type="entry name" value="SLBB_dom"/>
</dbReference>
<keyword evidence="13" id="KW-0998">Cell outer membrane</keyword>
<evidence type="ECO:0000256" key="9">
    <source>
        <dbReference type="ARBA" id="ARBA00023065"/>
    </source>
</evidence>
<feature type="domain" description="SLBB" evidence="16">
    <location>
        <begin position="126"/>
        <end position="206"/>
    </location>
</feature>
<evidence type="ECO:0000313" key="18">
    <source>
        <dbReference type="Proteomes" id="UP000248168"/>
    </source>
</evidence>
<feature type="domain" description="Polysaccharide export protein N-terminal" evidence="15">
    <location>
        <begin position="46"/>
        <end position="118"/>
    </location>
</feature>
<keyword evidence="8" id="KW-0625">Polysaccharide transport</keyword>
<evidence type="ECO:0000313" key="17">
    <source>
        <dbReference type="EMBL" id="SPP62982.1"/>
    </source>
</evidence>
<evidence type="ECO:0000256" key="13">
    <source>
        <dbReference type="ARBA" id="ARBA00023237"/>
    </source>
</evidence>